<reference evidence="3" key="1">
    <citation type="submission" date="2021-02" db="EMBL/GenBank/DDBJ databases">
        <authorList>
            <person name="Nowell W R."/>
        </authorList>
    </citation>
    <scope>NUCLEOTIDE SEQUENCE</scope>
</reference>
<evidence type="ECO:0000313" key="4">
    <source>
        <dbReference type="Proteomes" id="UP000663844"/>
    </source>
</evidence>
<dbReference type="SUPFAM" id="SSF52075">
    <property type="entry name" value="Outer arm dynein light chain 1"/>
    <property type="match status" value="1"/>
</dbReference>
<proteinExistence type="predicted"/>
<name>A0A819RC94_9BILA</name>
<dbReference type="Proteomes" id="UP000663844">
    <property type="component" value="Unassembled WGS sequence"/>
</dbReference>
<dbReference type="Proteomes" id="UP000663868">
    <property type="component" value="Unassembled WGS sequence"/>
</dbReference>
<comment type="caution">
    <text evidence="3">The sequence shown here is derived from an EMBL/GenBank/DDBJ whole genome shotgun (WGS) entry which is preliminary data.</text>
</comment>
<sequence>MCKRVDNTDLSIIFPIVIQTNLKKLCLNDLEYTTNQIAWPVQNTLEQLTIGDCSYHQYRLILCNSLRLKTLVIRNCIMGKTDQTVSSYALTTLDSTELQENDISREKSQTFLGKAFPKTEVVKK</sequence>
<evidence type="ECO:0000313" key="1">
    <source>
        <dbReference type="EMBL" id="CAF1466633.1"/>
    </source>
</evidence>
<dbReference type="EMBL" id="CAJOAZ010004096">
    <property type="protein sequence ID" value="CAF4043815.1"/>
    <property type="molecule type" value="Genomic_DNA"/>
</dbReference>
<organism evidence="3 4">
    <name type="scientific">Adineta steineri</name>
    <dbReference type="NCBI Taxonomy" id="433720"/>
    <lineage>
        <taxon>Eukaryota</taxon>
        <taxon>Metazoa</taxon>
        <taxon>Spiralia</taxon>
        <taxon>Gnathifera</taxon>
        <taxon>Rotifera</taxon>
        <taxon>Eurotatoria</taxon>
        <taxon>Bdelloidea</taxon>
        <taxon>Adinetida</taxon>
        <taxon>Adinetidae</taxon>
        <taxon>Adineta</taxon>
    </lineage>
</organism>
<dbReference type="AlphaFoldDB" id="A0A819RC94"/>
<dbReference type="EMBL" id="CAJNOG010001721">
    <property type="protein sequence ID" value="CAF1466633.1"/>
    <property type="molecule type" value="Genomic_DNA"/>
</dbReference>
<gene>
    <name evidence="1" type="ORF">JYZ213_LOCUS41562</name>
    <name evidence="2" type="ORF">KXQ929_LOCUS28700</name>
    <name evidence="3" type="ORF">OXD698_LOCUS32087</name>
</gene>
<protein>
    <submittedName>
        <fullName evidence="3">Uncharacterized protein</fullName>
    </submittedName>
</protein>
<dbReference type="Proteomes" id="UP000663845">
    <property type="component" value="Unassembled WGS sequence"/>
</dbReference>
<dbReference type="EMBL" id="CAJOBB010002870">
    <property type="protein sequence ID" value="CAF4004827.1"/>
    <property type="molecule type" value="Genomic_DNA"/>
</dbReference>
<evidence type="ECO:0000313" key="2">
    <source>
        <dbReference type="EMBL" id="CAF4004827.1"/>
    </source>
</evidence>
<evidence type="ECO:0000313" key="3">
    <source>
        <dbReference type="EMBL" id="CAF4043815.1"/>
    </source>
</evidence>
<accession>A0A819RC94</accession>